<dbReference type="NCBIfam" id="NF000799">
    <property type="entry name" value="PRK00054.1-4"/>
    <property type="match status" value="1"/>
</dbReference>
<evidence type="ECO:0000256" key="2">
    <source>
        <dbReference type="ARBA" id="ARBA00006422"/>
    </source>
</evidence>
<dbReference type="InterPro" id="IPR050353">
    <property type="entry name" value="PyrK_electron_transfer"/>
</dbReference>
<evidence type="ECO:0000256" key="1">
    <source>
        <dbReference type="ARBA" id="ARBA00004715"/>
    </source>
</evidence>
<comment type="subunit">
    <text evidence="3 15">Heterotetramer of 2 PyrK and 2 PyrD type B subunits.</text>
</comment>
<evidence type="ECO:0000256" key="10">
    <source>
        <dbReference type="ARBA" id="ARBA00022982"/>
    </source>
</evidence>
<protein>
    <recommendedName>
        <fullName evidence="13 15">Dihydroorotate dehydrogenase B (NAD(+)), electron transfer subunit</fullName>
    </recommendedName>
    <alternativeName>
        <fullName evidence="14 15">Dihydroorotate oxidase B, electron transfer subunit</fullName>
    </alternativeName>
</protein>
<evidence type="ECO:0000313" key="20">
    <source>
        <dbReference type="Proteomes" id="UP001179647"/>
    </source>
</evidence>
<evidence type="ECO:0000256" key="14">
    <source>
        <dbReference type="ARBA" id="ARBA00082223"/>
    </source>
</evidence>
<comment type="cofactor">
    <cofactor evidence="15 16">
        <name>FAD</name>
        <dbReference type="ChEBI" id="CHEBI:57692"/>
    </cofactor>
    <text evidence="15 16">Binds 1 FAD per subunit.</text>
</comment>
<dbReference type="GO" id="GO:0046872">
    <property type="term" value="F:metal ion binding"/>
    <property type="evidence" value="ECO:0007669"/>
    <property type="project" value="UniProtKB-KW"/>
</dbReference>
<evidence type="ECO:0000256" key="12">
    <source>
        <dbReference type="ARBA" id="ARBA00023014"/>
    </source>
</evidence>
<dbReference type="GO" id="GO:0051537">
    <property type="term" value="F:2 iron, 2 sulfur cluster binding"/>
    <property type="evidence" value="ECO:0007669"/>
    <property type="project" value="UniProtKB-KW"/>
</dbReference>
<evidence type="ECO:0000259" key="18">
    <source>
        <dbReference type="PROSITE" id="PS51384"/>
    </source>
</evidence>
<dbReference type="InterPro" id="IPR019480">
    <property type="entry name" value="Dihydroorotate_DH_Fe-S-bd"/>
</dbReference>
<dbReference type="Pfam" id="PF10418">
    <property type="entry name" value="DHODB_Fe-S_bind"/>
    <property type="match status" value="1"/>
</dbReference>
<comment type="function">
    <text evidence="15">Responsible for channeling the electrons from the oxidation of dihydroorotate from the FMN redox center in the PyrD type B subunit to the ultimate electron acceptor NAD(+).</text>
</comment>
<keyword evidence="11 15" id="KW-0408">Iron</keyword>
<dbReference type="InterPro" id="IPR039261">
    <property type="entry name" value="FNR_nucleotide-bd"/>
</dbReference>
<dbReference type="EMBL" id="CP110232">
    <property type="protein sequence ID" value="WEG72620.1"/>
    <property type="molecule type" value="Genomic_DNA"/>
</dbReference>
<dbReference type="PANTHER" id="PTHR43513:SF3">
    <property type="entry name" value="DIHYDROOROTATE DEHYDROGENASE B (NAD(+)), ELECTRON TRANSFER SUBUNIT-RELATED"/>
    <property type="match status" value="1"/>
</dbReference>
<dbReference type="GO" id="GO:0016491">
    <property type="term" value="F:oxidoreductase activity"/>
    <property type="evidence" value="ECO:0007669"/>
    <property type="project" value="InterPro"/>
</dbReference>
<feature type="binding site" evidence="15 16">
    <location>
        <begin position="68"/>
        <end position="70"/>
    </location>
    <ligand>
        <name>FAD</name>
        <dbReference type="ChEBI" id="CHEBI:57692"/>
    </ligand>
</feature>
<feature type="domain" description="FAD-binding FR-type" evidence="18">
    <location>
        <begin position="1"/>
        <end position="100"/>
    </location>
</feature>
<dbReference type="SUPFAM" id="SSF63380">
    <property type="entry name" value="Riboflavin synthase domain-like"/>
    <property type="match status" value="1"/>
</dbReference>
<keyword evidence="20" id="KW-1185">Reference proteome</keyword>
<keyword evidence="12 15" id="KW-0411">Iron-sulfur</keyword>
<evidence type="ECO:0000256" key="17">
    <source>
        <dbReference type="PIRSR" id="PIRSR006816-2"/>
    </source>
</evidence>
<evidence type="ECO:0000313" key="19">
    <source>
        <dbReference type="EMBL" id="WEG72620.1"/>
    </source>
</evidence>
<feature type="binding site" evidence="15 16">
    <location>
        <begin position="51"/>
        <end position="54"/>
    </location>
    <ligand>
        <name>FAD</name>
        <dbReference type="ChEBI" id="CHEBI:57692"/>
    </ligand>
</feature>
<dbReference type="RefSeq" id="WP_275468421.1">
    <property type="nucleotide sequence ID" value="NZ_CP110232.1"/>
</dbReference>
<dbReference type="GO" id="GO:0044205">
    <property type="term" value="P:'de novo' UMP biosynthetic process"/>
    <property type="evidence" value="ECO:0007669"/>
    <property type="project" value="UniProtKB-UniRule"/>
</dbReference>
<keyword evidence="5 15" id="KW-0285">Flavoprotein</keyword>
<feature type="binding site" evidence="15 17">
    <location>
        <position position="247"/>
    </location>
    <ligand>
        <name>[2Fe-2S] cluster</name>
        <dbReference type="ChEBI" id="CHEBI:190135"/>
    </ligand>
</feature>
<keyword evidence="8 15" id="KW-0274">FAD</keyword>
<reference evidence="19" key="1">
    <citation type="submission" date="2022-10" db="EMBL/GenBank/DDBJ databases">
        <title>Vagococcus sp. isolated from poultry meat.</title>
        <authorList>
            <person name="Johansson P."/>
            <person name="Bjorkroth J."/>
        </authorList>
    </citation>
    <scope>NUCLEOTIDE SEQUENCE</scope>
    <source>
        <strain evidence="19">STAA11</strain>
    </source>
</reference>
<dbReference type="InterPro" id="IPR017938">
    <property type="entry name" value="Riboflavin_synthase-like_b-brl"/>
</dbReference>
<feature type="binding site" evidence="15 17">
    <location>
        <position position="230"/>
    </location>
    <ligand>
        <name>[2Fe-2S] cluster</name>
        <dbReference type="ChEBI" id="CHEBI:190135"/>
    </ligand>
</feature>
<keyword evidence="6 15" id="KW-0001">2Fe-2S</keyword>
<keyword evidence="10 15" id="KW-0249">Electron transport</keyword>
<dbReference type="Gene3D" id="2.10.240.10">
    <property type="entry name" value="Dihydroorotate dehydrogenase, electron transfer subunit"/>
    <property type="match status" value="1"/>
</dbReference>
<evidence type="ECO:0000256" key="7">
    <source>
        <dbReference type="ARBA" id="ARBA00022723"/>
    </source>
</evidence>
<dbReference type="Gene3D" id="3.40.50.80">
    <property type="entry name" value="Nucleotide-binding domain of ferredoxin-NADP reductase (FNR) module"/>
    <property type="match status" value="1"/>
</dbReference>
<evidence type="ECO:0000256" key="16">
    <source>
        <dbReference type="PIRSR" id="PIRSR006816-1"/>
    </source>
</evidence>
<gene>
    <name evidence="15" type="primary">pyrK</name>
    <name evidence="19" type="ORF">OL234_06420</name>
</gene>
<evidence type="ECO:0000256" key="13">
    <source>
        <dbReference type="ARBA" id="ARBA00069792"/>
    </source>
</evidence>
<comment type="cofactor">
    <cofactor evidence="15">
        <name>[2Fe-2S] cluster</name>
        <dbReference type="ChEBI" id="CHEBI:190135"/>
    </cofactor>
    <text evidence="15">Binds 1 [2Fe-2S] cluster per subunit.</text>
</comment>
<evidence type="ECO:0000256" key="4">
    <source>
        <dbReference type="ARBA" id="ARBA00022448"/>
    </source>
</evidence>
<dbReference type="GO" id="GO:0009055">
    <property type="term" value="F:electron transfer activity"/>
    <property type="evidence" value="ECO:0007669"/>
    <property type="project" value="UniProtKB-UniRule"/>
</dbReference>
<dbReference type="KEGG" id="vie:OL234_06420"/>
<evidence type="ECO:0000256" key="6">
    <source>
        <dbReference type="ARBA" id="ARBA00022714"/>
    </source>
</evidence>
<dbReference type="HAMAP" id="MF_01211">
    <property type="entry name" value="DHODB_Fe_S_bind"/>
    <property type="match status" value="1"/>
</dbReference>
<keyword evidence="9 15" id="KW-0665">Pyrimidine biosynthesis</keyword>
<dbReference type="PROSITE" id="PS51384">
    <property type="entry name" value="FAD_FR"/>
    <property type="match status" value="1"/>
</dbReference>
<dbReference type="InterPro" id="IPR017927">
    <property type="entry name" value="FAD-bd_FR_type"/>
</dbReference>
<evidence type="ECO:0000256" key="8">
    <source>
        <dbReference type="ARBA" id="ARBA00022827"/>
    </source>
</evidence>
<keyword evidence="7 15" id="KW-0479">Metal-binding</keyword>
<dbReference type="InterPro" id="IPR012165">
    <property type="entry name" value="Cyt_c3_hydrogenase_gsu"/>
</dbReference>
<comment type="cofactor">
    <cofactor evidence="17">
        <name>[2Fe-2S] cluster</name>
        <dbReference type="ChEBI" id="CHEBI:190135"/>
    </cofactor>
    <text evidence="17">Binds 1 [2Fe-2S] cluster per subunit.</text>
</comment>
<dbReference type="InterPro" id="IPR008333">
    <property type="entry name" value="Cbr1-like_FAD-bd_dom"/>
</dbReference>
<dbReference type="FunFam" id="2.10.240.10:FF:000001">
    <property type="entry name" value="Dihydroorotate dehydrogenase B (NAD(+)), electron transfer subunit"/>
    <property type="match status" value="1"/>
</dbReference>
<sequence>MKQEMMQIVKQKMIAKDIFELTLTGNLTKEMTTPGQFLHIKVPQQDLLMRRPLSLASVDQQKKECVVIYRTEGTGTKRLSGLTSGGELDVLGPLGNGFKICDVKKEEHILLVGGGIGVPPLYELSKQLKSKGAIIHHILGFHDKSALFYIDKFKKLGTISITTDNGSYGIKGHIGAALPEYLESVTPDAIYACGPNALLKVINQQFLEHPRAYLSLEERMACGIGACYACVCHVADDPSGQKSKKVCDEGPIFKTGEVIV</sequence>
<evidence type="ECO:0000256" key="9">
    <source>
        <dbReference type="ARBA" id="ARBA00022975"/>
    </source>
</evidence>
<keyword evidence="4 15" id="KW-0813">Transport</keyword>
<feature type="binding site" evidence="15 17">
    <location>
        <position position="222"/>
    </location>
    <ligand>
        <name>[2Fe-2S] cluster</name>
        <dbReference type="ChEBI" id="CHEBI:190135"/>
    </ligand>
</feature>
<dbReference type="AlphaFoldDB" id="A0AAF0CTE9"/>
<proteinExistence type="inferred from homology"/>
<evidence type="ECO:0000256" key="15">
    <source>
        <dbReference type="HAMAP-Rule" id="MF_01211"/>
    </source>
</evidence>
<accession>A0AAF0CTE9</accession>
<dbReference type="SUPFAM" id="SSF52343">
    <property type="entry name" value="Ferredoxin reductase-like, C-terminal NADP-linked domain"/>
    <property type="match status" value="1"/>
</dbReference>
<dbReference type="Gene3D" id="2.40.30.10">
    <property type="entry name" value="Translation factors"/>
    <property type="match status" value="1"/>
</dbReference>
<dbReference type="GO" id="GO:0050660">
    <property type="term" value="F:flavin adenine dinucleotide binding"/>
    <property type="evidence" value="ECO:0007669"/>
    <property type="project" value="InterPro"/>
</dbReference>
<dbReference type="NCBIfam" id="NF000797">
    <property type="entry name" value="PRK00054.1-2"/>
    <property type="match status" value="1"/>
</dbReference>
<comment type="similarity">
    <text evidence="2 15">Belongs to the PyrK family.</text>
</comment>
<name>A0AAF0CTE9_9ENTE</name>
<dbReference type="InterPro" id="IPR023455">
    <property type="entry name" value="Dihydroorotate_DHASE_ETsu"/>
</dbReference>
<dbReference type="InterPro" id="IPR037117">
    <property type="entry name" value="Dihydroorotate_DH_ele_sf"/>
</dbReference>
<dbReference type="Pfam" id="PF00970">
    <property type="entry name" value="FAD_binding_6"/>
    <property type="match status" value="1"/>
</dbReference>
<comment type="pathway">
    <text evidence="1 15">Pyrimidine metabolism; UMP biosynthesis via de novo pathway; orotate from (S)-dihydroorotate (NAD(+) route): step 1/1.</text>
</comment>
<evidence type="ECO:0000256" key="5">
    <source>
        <dbReference type="ARBA" id="ARBA00022630"/>
    </source>
</evidence>
<dbReference type="PIRSF" id="PIRSF006816">
    <property type="entry name" value="Cyc3_hyd_g"/>
    <property type="match status" value="1"/>
</dbReference>
<dbReference type="CDD" id="cd06218">
    <property type="entry name" value="DHOD_e_trans"/>
    <property type="match status" value="1"/>
</dbReference>
<feature type="binding site" evidence="15 16">
    <location>
        <begin position="75"/>
        <end position="76"/>
    </location>
    <ligand>
        <name>FAD</name>
        <dbReference type="ChEBI" id="CHEBI:57692"/>
    </ligand>
</feature>
<feature type="binding site" evidence="15 17">
    <location>
        <position position="227"/>
    </location>
    <ligand>
        <name>[2Fe-2S] cluster</name>
        <dbReference type="ChEBI" id="CHEBI:190135"/>
    </ligand>
</feature>
<dbReference type="PANTHER" id="PTHR43513">
    <property type="entry name" value="DIHYDROOROTATE DEHYDROGENASE B (NAD(+)), ELECTRON TRANSFER SUBUNIT"/>
    <property type="match status" value="1"/>
</dbReference>
<dbReference type="Proteomes" id="UP001179647">
    <property type="component" value="Chromosome"/>
</dbReference>
<organism evidence="19 20">
    <name type="scientific">Vagococcus intermedius</name>
    <dbReference type="NCBI Taxonomy" id="2991418"/>
    <lineage>
        <taxon>Bacteria</taxon>
        <taxon>Bacillati</taxon>
        <taxon>Bacillota</taxon>
        <taxon>Bacilli</taxon>
        <taxon>Lactobacillales</taxon>
        <taxon>Enterococcaceae</taxon>
        <taxon>Vagococcus</taxon>
    </lineage>
</organism>
<evidence type="ECO:0000256" key="3">
    <source>
        <dbReference type="ARBA" id="ARBA00011669"/>
    </source>
</evidence>
<evidence type="ECO:0000256" key="11">
    <source>
        <dbReference type="ARBA" id="ARBA00023004"/>
    </source>
</evidence>